<name>A0A1C0AB29_9FIRM</name>
<accession>A0A1C0AB29</accession>
<dbReference type="AlphaFoldDB" id="A0A1C0AB29"/>
<evidence type="ECO:0000313" key="3">
    <source>
        <dbReference type="Proteomes" id="UP000093514"/>
    </source>
</evidence>
<organism evidence="2 3">
    <name type="scientific">Orenia metallireducens</name>
    <dbReference type="NCBI Taxonomy" id="1413210"/>
    <lineage>
        <taxon>Bacteria</taxon>
        <taxon>Bacillati</taxon>
        <taxon>Bacillota</taxon>
        <taxon>Clostridia</taxon>
        <taxon>Halanaerobiales</taxon>
        <taxon>Halobacteroidaceae</taxon>
        <taxon>Orenia</taxon>
    </lineage>
</organism>
<evidence type="ECO:0000313" key="2">
    <source>
        <dbReference type="EMBL" id="OCL27582.1"/>
    </source>
</evidence>
<feature type="coiled-coil region" evidence="1">
    <location>
        <begin position="43"/>
        <end position="73"/>
    </location>
</feature>
<keyword evidence="1" id="KW-0175">Coiled coil</keyword>
<dbReference type="RefSeq" id="WP_068715468.1">
    <property type="nucleotide sequence ID" value="NZ_LWDV01000007.1"/>
</dbReference>
<dbReference type="EMBL" id="LWDV01000007">
    <property type="protein sequence ID" value="OCL27582.1"/>
    <property type="molecule type" value="Genomic_DNA"/>
</dbReference>
<protein>
    <submittedName>
        <fullName evidence="2">Uncharacterized protein</fullName>
    </submittedName>
</protein>
<evidence type="ECO:0000256" key="1">
    <source>
        <dbReference type="SAM" id="Coils"/>
    </source>
</evidence>
<gene>
    <name evidence="2" type="ORF">U472_03240</name>
</gene>
<dbReference type="Proteomes" id="UP000093514">
    <property type="component" value="Unassembled WGS sequence"/>
</dbReference>
<comment type="caution">
    <text evidence="2">The sequence shown here is derived from an EMBL/GenBank/DDBJ whole genome shotgun (WGS) entry which is preliminary data.</text>
</comment>
<reference evidence="3" key="1">
    <citation type="submission" date="2016-07" db="EMBL/GenBank/DDBJ databases">
        <authorList>
            <person name="Florea S."/>
            <person name="Webb J.S."/>
            <person name="Jaromczyk J."/>
            <person name="Schardl C.L."/>
        </authorList>
    </citation>
    <scope>NUCLEOTIDE SEQUENCE [LARGE SCALE GENOMIC DNA]</scope>
    <source>
        <strain evidence="3">Z6</strain>
    </source>
</reference>
<proteinExistence type="predicted"/>
<reference evidence="2 3" key="2">
    <citation type="submission" date="2016-08" db="EMBL/GenBank/DDBJ databases">
        <title>Orenia metallireducens sp. nov. strain Z6, a Novel Metal-reducing Firmicute from the Deep Subsurface.</title>
        <authorList>
            <person name="Maxim B.I."/>
            <person name="Kenneth K."/>
            <person name="Flynn T.M."/>
            <person name="Oloughlin E.J."/>
            <person name="Locke R.A."/>
            <person name="Weber J.R."/>
            <person name="Egan S.M."/>
            <person name="Mackie R.I."/>
            <person name="Cann I.K."/>
        </authorList>
    </citation>
    <scope>NUCLEOTIDE SEQUENCE [LARGE SCALE GENOMIC DNA]</scope>
    <source>
        <strain evidence="2 3">Z6</strain>
    </source>
</reference>
<sequence>MKLKTHEDISSFLEDLAEQIKSKKIDVKTGEILKDIAKAGTYNLKVKSEYEYKEKELEAYKEQTKTMQELKELLGQ</sequence>
<keyword evidence="3" id="KW-1185">Reference proteome</keyword>